<feature type="transmembrane region" description="Helical" evidence="1">
    <location>
        <begin position="12"/>
        <end position="38"/>
    </location>
</feature>
<keyword evidence="1" id="KW-0812">Transmembrane</keyword>
<accession>A0A4P7AI82</accession>
<reference evidence="2 3" key="1">
    <citation type="submission" date="2019-03" db="EMBL/GenBank/DDBJ databases">
        <title>Complete genome sequence of Spiroplasma gladiatoris TG-1 (DSM 22552).</title>
        <authorList>
            <person name="Lin Y.-C."/>
            <person name="Chou L."/>
            <person name="Kuo C.-H."/>
        </authorList>
    </citation>
    <scope>NUCLEOTIDE SEQUENCE [LARGE SCALE GENOMIC DNA]</scope>
    <source>
        <strain evidence="2 3">TG-1</strain>
    </source>
</reference>
<dbReference type="Proteomes" id="UP000294309">
    <property type="component" value="Chromosome"/>
</dbReference>
<dbReference type="OrthoDB" id="389485at2"/>
<evidence type="ECO:0000313" key="3">
    <source>
        <dbReference type="Proteomes" id="UP000294309"/>
    </source>
</evidence>
<keyword evidence="1" id="KW-1133">Transmembrane helix</keyword>
<sequence>MLYDTFYSTRFIEVYSAVIATITTLTILTGSVVLPLLLKKYNDNKTKLDSAQQAADEAFKLYYSDESKKNDFDWYYAEICAIQKRYGITSVRCLNCKKITSCTKYNDWFKDRLREIPEVNNFCFKAGKLGFKIELSVLLCYNCVKDKKVEPFIDKTSIEK</sequence>
<dbReference type="KEGG" id="sgq:SGLAD_v1c07780"/>
<proteinExistence type="predicted"/>
<protein>
    <recommendedName>
        <fullName evidence="4">Transmembrane protein</fullName>
    </recommendedName>
</protein>
<evidence type="ECO:0008006" key="4">
    <source>
        <dbReference type="Google" id="ProtNLM"/>
    </source>
</evidence>
<gene>
    <name evidence="2" type="ORF">SGLAD_v1c07780</name>
</gene>
<name>A0A4P7AI82_9MOLU</name>
<organism evidence="2 3">
    <name type="scientific">Spiroplasma gladiatoris</name>
    <dbReference type="NCBI Taxonomy" id="2143"/>
    <lineage>
        <taxon>Bacteria</taxon>
        <taxon>Bacillati</taxon>
        <taxon>Mycoplasmatota</taxon>
        <taxon>Mollicutes</taxon>
        <taxon>Entomoplasmatales</taxon>
        <taxon>Spiroplasmataceae</taxon>
        <taxon>Spiroplasma</taxon>
    </lineage>
</organism>
<keyword evidence="3" id="KW-1185">Reference proteome</keyword>
<dbReference type="EMBL" id="CP038013">
    <property type="protein sequence ID" value="QBQ07977.1"/>
    <property type="molecule type" value="Genomic_DNA"/>
</dbReference>
<dbReference type="RefSeq" id="WP_134297817.1">
    <property type="nucleotide sequence ID" value="NZ_CP038013.1"/>
</dbReference>
<keyword evidence="1" id="KW-0472">Membrane</keyword>
<dbReference type="AlphaFoldDB" id="A0A4P7AI82"/>
<evidence type="ECO:0000313" key="2">
    <source>
        <dbReference type="EMBL" id="QBQ07977.1"/>
    </source>
</evidence>
<evidence type="ECO:0000256" key="1">
    <source>
        <dbReference type="SAM" id="Phobius"/>
    </source>
</evidence>